<evidence type="ECO:0000259" key="2">
    <source>
        <dbReference type="Pfam" id="PF00561"/>
    </source>
</evidence>
<dbReference type="Gene3D" id="3.40.50.1820">
    <property type="entry name" value="alpha/beta hydrolase"/>
    <property type="match status" value="1"/>
</dbReference>
<dbReference type="InterPro" id="IPR000639">
    <property type="entry name" value="Epox_hydrolase-like"/>
</dbReference>
<dbReference type="Pfam" id="PF00561">
    <property type="entry name" value="Abhydrolase_1"/>
    <property type="match status" value="1"/>
</dbReference>
<evidence type="ECO:0000313" key="4">
    <source>
        <dbReference type="Proteomes" id="UP000054321"/>
    </source>
</evidence>
<dbReference type="STRING" id="913774.A0A0C3GLU3"/>
<dbReference type="PRINTS" id="PR00412">
    <property type="entry name" value="EPOXHYDRLASE"/>
</dbReference>
<protein>
    <recommendedName>
        <fullName evidence="2">AB hydrolase-1 domain-containing protein</fullName>
    </recommendedName>
</protein>
<sequence length="286" mass="32291">MAPPKVSTVRVNDAEVFYRSAGNPSSPVLLLLHGFPSSSHQFRNLIPLLADRYFVLAPDLPGFGFTTVPNGYHYTFSNFARLVGSFLDTLSITKFAVFIFDYGAPTGLRLALDRPEDVTAFITQNGNAYVEGLGEFWAPFKAYWSSDSEKDRNIIRDSILTFEATRWQYENGSPNPQAVAPETYHLDYALMCRPGNKDIQLDIFKDYATNLPLYPKFQEYLRSSGVPVLAVWGKNDEIFIPAGAEAYRRDVKNVEIHLLDAPHFAIENREKLFSDLILTFLEKNGV</sequence>
<dbReference type="HOGENOM" id="CLU_020336_35_0_1"/>
<organism evidence="3 4">
    <name type="scientific">Oidiodendron maius (strain Zn)</name>
    <dbReference type="NCBI Taxonomy" id="913774"/>
    <lineage>
        <taxon>Eukaryota</taxon>
        <taxon>Fungi</taxon>
        <taxon>Dikarya</taxon>
        <taxon>Ascomycota</taxon>
        <taxon>Pezizomycotina</taxon>
        <taxon>Leotiomycetes</taxon>
        <taxon>Leotiomycetes incertae sedis</taxon>
        <taxon>Myxotrichaceae</taxon>
        <taxon>Oidiodendron</taxon>
    </lineage>
</organism>
<evidence type="ECO:0000256" key="1">
    <source>
        <dbReference type="ARBA" id="ARBA00022801"/>
    </source>
</evidence>
<reference evidence="3 4" key="1">
    <citation type="submission" date="2014-04" db="EMBL/GenBank/DDBJ databases">
        <authorList>
            <consortium name="DOE Joint Genome Institute"/>
            <person name="Kuo A."/>
            <person name="Martino E."/>
            <person name="Perotto S."/>
            <person name="Kohler A."/>
            <person name="Nagy L.G."/>
            <person name="Floudas D."/>
            <person name="Copeland A."/>
            <person name="Barry K.W."/>
            <person name="Cichocki N."/>
            <person name="Veneault-Fourrey C."/>
            <person name="LaButti K."/>
            <person name="Lindquist E.A."/>
            <person name="Lipzen A."/>
            <person name="Lundell T."/>
            <person name="Morin E."/>
            <person name="Murat C."/>
            <person name="Sun H."/>
            <person name="Tunlid A."/>
            <person name="Henrissat B."/>
            <person name="Grigoriev I.V."/>
            <person name="Hibbett D.S."/>
            <person name="Martin F."/>
            <person name="Nordberg H.P."/>
            <person name="Cantor M.N."/>
            <person name="Hua S.X."/>
        </authorList>
    </citation>
    <scope>NUCLEOTIDE SEQUENCE [LARGE SCALE GENOMIC DNA]</scope>
    <source>
        <strain evidence="3 4">Zn</strain>
    </source>
</reference>
<dbReference type="InterPro" id="IPR051340">
    <property type="entry name" value="Haloalkane_dehalogenase"/>
</dbReference>
<keyword evidence="1" id="KW-0378">Hydrolase</keyword>
<feature type="domain" description="AB hydrolase-1" evidence="2">
    <location>
        <begin position="27"/>
        <end position="267"/>
    </location>
</feature>
<accession>A0A0C3GLU3</accession>
<dbReference type="PANTHER" id="PTHR42977:SF3">
    <property type="entry name" value="AB HYDROLASE-1 DOMAIN-CONTAINING PROTEIN"/>
    <property type="match status" value="1"/>
</dbReference>
<dbReference type="InParanoid" id="A0A0C3GLU3"/>
<proteinExistence type="predicted"/>
<dbReference type="FunCoup" id="A0A0C3GLU3">
    <property type="interactions" value="839"/>
</dbReference>
<dbReference type="InterPro" id="IPR029058">
    <property type="entry name" value="AB_hydrolase_fold"/>
</dbReference>
<gene>
    <name evidence="3" type="ORF">OIDMADRAFT_130638</name>
</gene>
<dbReference type="SUPFAM" id="SSF53474">
    <property type="entry name" value="alpha/beta-Hydrolases"/>
    <property type="match status" value="1"/>
</dbReference>
<dbReference type="AlphaFoldDB" id="A0A0C3GLU3"/>
<keyword evidence="4" id="KW-1185">Reference proteome</keyword>
<evidence type="ECO:0000313" key="3">
    <source>
        <dbReference type="EMBL" id="KIM97085.1"/>
    </source>
</evidence>
<reference evidence="4" key="2">
    <citation type="submission" date="2015-01" db="EMBL/GenBank/DDBJ databases">
        <title>Evolutionary Origins and Diversification of the Mycorrhizal Mutualists.</title>
        <authorList>
            <consortium name="DOE Joint Genome Institute"/>
            <consortium name="Mycorrhizal Genomics Consortium"/>
            <person name="Kohler A."/>
            <person name="Kuo A."/>
            <person name="Nagy L.G."/>
            <person name="Floudas D."/>
            <person name="Copeland A."/>
            <person name="Barry K.W."/>
            <person name="Cichocki N."/>
            <person name="Veneault-Fourrey C."/>
            <person name="LaButti K."/>
            <person name="Lindquist E.A."/>
            <person name="Lipzen A."/>
            <person name="Lundell T."/>
            <person name="Morin E."/>
            <person name="Murat C."/>
            <person name="Riley R."/>
            <person name="Ohm R."/>
            <person name="Sun H."/>
            <person name="Tunlid A."/>
            <person name="Henrissat B."/>
            <person name="Grigoriev I.V."/>
            <person name="Hibbett D.S."/>
            <person name="Martin F."/>
        </authorList>
    </citation>
    <scope>NUCLEOTIDE SEQUENCE [LARGE SCALE GENOMIC DNA]</scope>
    <source>
        <strain evidence="4">Zn</strain>
    </source>
</reference>
<dbReference type="PANTHER" id="PTHR42977">
    <property type="entry name" value="HYDROLASE-RELATED"/>
    <property type="match status" value="1"/>
</dbReference>
<name>A0A0C3GLU3_OIDMZ</name>
<dbReference type="OrthoDB" id="6431331at2759"/>
<dbReference type="EMBL" id="KN832882">
    <property type="protein sequence ID" value="KIM97085.1"/>
    <property type="molecule type" value="Genomic_DNA"/>
</dbReference>
<dbReference type="InterPro" id="IPR000073">
    <property type="entry name" value="AB_hydrolase_1"/>
</dbReference>
<dbReference type="GO" id="GO:0004301">
    <property type="term" value="F:epoxide hydrolase activity"/>
    <property type="evidence" value="ECO:0007669"/>
    <property type="project" value="TreeGrafter"/>
</dbReference>
<dbReference type="Proteomes" id="UP000054321">
    <property type="component" value="Unassembled WGS sequence"/>
</dbReference>